<protein>
    <submittedName>
        <fullName evidence="2">Uncharacterized protein</fullName>
    </submittedName>
</protein>
<feature type="compositionally biased region" description="Polar residues" evidence="1">
    <location>
        <begin position="156"/>
        <end position="166"/>
    </location>
</feature>
<evidence type="ECO:0000256" key="1">
    <source>
        <dbReference type="SAM" id="MobiDB-lite"/>
    </source>
</evidence>
<dbReference type="CDD" id="cd05162">
    <property type="entry name" value="PWWP"/>
    <property type="match status" value="1"/>
</dbReference>
<feature type="compositionally biased region" description="Polar residues" evidence="1">
    <location>
        <begin position="204"/>
        <end position="213"/>
    </location>
</feature>
<dbReference type="EMBL" id="UYWY01022521">
    <property type="protein sequence ID" value="VDM46232.1"/>
    <property type="molecule type" value="Genomic_DNA"/>
</dbReference>
<evidence type="ECO:0000313" key="2">
    <source>
        <dbReference type="EMBL" id="VDM46232.1"/>
    </source>
</evidence>
<reference evidence="2" key="1">
    <citation type="submission" date="2018-11" db="EMBL/GenBank/DDBJ databases">
        <authorList>
            <consortium name="Pathogen Informatics"/>
        </authorList>
    </citation>
    <scope>NUCLEOTIDE SEQUENCE [LARGE SCALE GENOMIC DNA]</scope>
</reference>
<organism evidence="2">
    <name type="scientific">Toxocara canis</name>
    <name type="common">Canine roundworm</name>
    <dbReference type="NCBI Taxonomy" id="6265"/>
    <lineage>
        <taxon>Eukaryota</taxon>
        <taxon>Metazoa</taxon>
        <taxon>Ecdysozoa</taxon>
        <taxon>Nematoda</taxon>
        <taxon>Chromadorea</taxon>
        <taxon>Rhabditida</taxon>
        <taxon>Spirurina</taxon>
        <taxon>Ascaridomorpha</taxon>
        <taxon>Ascaridoidea</taxon>
        <taxon>Toxocaridae</taxon>
        <taxon>Toxocara</taxon>
    </lineage>
</organism>
<accession>A0A3P7IH10</accession>
<name>A0A3P7IH10_TOXCA</name>
<sequence>MAMSDQMSFVPNDLCWVRTGKAGRFYPARIVGDEDLNERQMWRGSPPLYSVIFFDKDDVHAGSAYHVRALSKIKSWKMGMEEGLDKKLSTTAINRALRYSKMIQENICCQEANLPLQMGNSNRKRTDSDASSYEFELPFGRVHSSNAEEGEKAFKQTESNASSSVGSKKRPQRNYLMSVSETHKDDDLDPSSSIASKKRRASSVTEDAQQQTKPGDRTLEKYPLAKLSLLALVSITDLIVVYNRIAANRSVFEQERPMKTISKVPKPWAKAKSLSPAIEQKNPASMKIIVGFIGANAVTGEMVRAMFRRAHVRISAIWDQNADECEVLVKQLSDEGYDGIVRISSMEDLCSKSDVIFCCLEQRTLMHEEKDEKGGVELLLDKVLAAAGKAHIGVFLITFFSRVLARAASLMLNDYAQHVPVVGVSICGAIGRANVAFVSGNMHLYETYDSVIRSLATNIIYKGDEPAKAILCGAAYNRFMMGLTFETYAWRAFAAEYGMHNSEMNELLNESNLLNDFVNLAVPAILDDYVPESMQRIVASTTQAWWVISAAMGTYAAASNSRAMVQTGLKIHQSWNRMAQISFSCMHVCGGDL</sequence>
<feature type="region of interest" description="Disordered" evidence="1">
    <location>
        <begin position="148"/>
        <end position="217"/>
    </location>
</feature>
<dbReference type="AlphaFoldDB" id="A0A3P7IH10"/>
<dbReference type="SUPFAM" id="SSF63748">
    <property type="entry name" value="Tudor/PWWP/MBT"/>
    <property type="match status" value="1"/>
</dbReference>
<gene>
    <name evidence="2" type="ORF">TCNE_LOCUS14911</name>
</gene>
<dbReference type="Gene3D" id="3.40.50.720">
    <property type="entry name" value="NAD(P)-binding Rossmann-like Domain"/>
    <property type="match status" value="1"/>
</dbReference>
<proteinExistence type="predicted"/>